<comment type="caution">
    <text evidence="3">The sequence shown here is derived from an EMBL/GenBank/DDBJ whole genome shotgun (WGS) entry which is preliminary data.</text>
</comment>
<dbReference type="EMBL" id="MU006113">
    <property type="protein sequence ID" value="KAF2834890.1"/>
    <property type="molecule type" value="Genomic_DNA"/>
</dbReference>
<evidence type="ECO:0000313" key="3">
    <source>
        <dbReference type="EMBL" id="KAF2834890.1"/>
    </source>
</evidence>
<protein>
    <submittedName>
        <fullName evidence="3">Uncharacterized protein</fullName>
    </submittedName>
</protein>
<name>A0A9P4S4A2_9PEZI</name>
<dbReference type="Proteomes" id="UP000799429">
    <property type="component" value="Unassembled WGS sequence"/>
</dbReference>
<keyword evidence="2" id="KW-0812">Transmembrane</keyword>
<keyword evidence="4" id="KW-1185">Reference proteome</keyword>
<evidence type="ECO:0000313" key="4">
    <source>
        <dbReference type="Proteomes" id="UP000799429"/>
    </source>
</evidence>
<evidence type="ECO:0000256" key="2">
    <source>
        <dbReference type="SAM" id="Phobius"/>
    </source>
</evidence>
<sequence>MGKKTIPPPARGYRDDPDAVSMHTTPEDYEYDDAPQINDEMPPAYSDSTGANAPSRPQAGAHNFESAILFKEHNGKTIWLQPPSTMSAEILLDAVHNWASTPPQPMIKIQGTHKQTVKNGDKKETKTITDFEFWCDLTQFFAIGQTVSGNSWKRLHVVGGGEKVHRGSITKKRAPGFKSDLEVGDSQPGLLEWCQQYISCPSALKTFRFDRTVSGIDQQFLHAEIQRIITSTNYRGRTSVTFPIGHRAEELHTDVWQTRWRHSRWIPFLFYVSFLWLFAWPYLYFATKRWAVVSCDWPFSRLAPDGAKEYATVSEREWVAKWGKGVEEAVCARFQGELDGRALEGFLRPREVRTGDERVDGVVGFLRAGVRAAGEVNRALGWGGDYMKPDSVPIPLAQQASERVQRVQPMNGTDHER</sequence>
<keyword evidence="2" id="KW-1133">Transmembrane helix</keyword>
<keyword evidence="2" id="KW-0472">Membrane</keyword>
<evidence type="ECO:0000256" key="1">
    <source>
        <dbReference type="SAM" id="MobiDB-lite"/>
    </source>
</evidence>
<dbReference type="PANTHER" id="PTHR37848:SF1">
    <property type="entry name" value="SUN DOMAIN-CONTAINING PROTEIN"/>
    <property type="match status" value="1"/>
</dbReference>
<organism evidence="3 4">
    <name type="scientific">Patellaria atrata CBS 101060</name>
    <dbReference type="NCBI Taxonomy" id="1346257"/>
    <lineage>
        <taxon>Eukaryota</taxon>
        <taxon>Fungi</taxon>
        <taxon>Dikarya</taxon>
        <taxon>Ascomycota</taxon>
        <taxon>Pezizomycotina</taxon>
        <taxon>Dothideomycetes</taxon>
        <taxon>Dothideomycetes incertae sedis</taxon>
        <taxon>Patellariales</taxon>
        <taxon>Patellariaceae</taxon>
        <taxon>Patellaria</taxon>
    </lineage>
</organism>
<feature type="region of interest" description="Disordered" evidence="1">
    <location>
        <begin position="1"/>
        <end position="59"/>
    </location>
</feature>
<reference evidence="3" key="1">
    <citation type="journal article" date="2020" name="Stud. Mycol.">
        <title>101 Dothideomycetes genomes: a test case for predicting lifestyles and emergence of pathogens.</title>
        <authorList>
            <person name="Haridas S."/>
            <person name="Albert R."/>
            <person name="Binder M."/>
            <person name="Bloem J."/>
            <person name="Labutti K."/>
            <person name="Salamov A."/>
            <person name="Andreopoulos B."/>
            <person name="Baker S."/>
            <person name="Barry K."/>
            <person name="Bills G."/>
            <person name="Bluhm B."/>
            <person name="Cannon C."/>
            <person name="Castanera R."/>
            <person name="Culley D."/>
            <person name="Daum C."/>
            <person name="Ezra D."/>
            <person name="Gonzalez J."/>
            <person name="Henrissat B."/>
            <person name="Kuo A."/>
            <person name="Liang C."/>
            <person name="Lipzen A."/>
            <person name="Lutzoni F."/>
            <person name="Magnuson J."/>
            <person name="Mondo S."/>
            <person name="Nolan M."/>
            <person name="Ohm R."/>
            <person name="Pangilinan J."/>
            <person name="Park H.-J."/>
            <person name="Ramirez L."/>
            <person name="Alfaro M."/>
            <person name="Sun H."/>
            <person name="Tritt A."/>
            <person name="Yoshinaga Y."/>
            <person name="Zwiers L.-H."/>
            <person name="Turgeon B."/>
            <person name="Goodwin S."/>
            <person name="Spatafora J."/>
            <person name="Crous P."/>
            <person name="Grigoriev I."/>
        </authorList>
    </citation>
    <scope>NUCLEOTIDE SEQUENCE</scope>
    <source>
        <strain evidence="3">CBS 101060</strain>
    </source>
</reference>
<dbReference type="AlphaFoldDB" id="A0A9P4S4A2"/>
<dbReference type="OrthoDB" id="203796at2759"/>
<dbReference type="PANTHER" id="PTHR37848">
    <property type="entry name" value="EXPRESSED PROTEIN"/>
    <property type="match status" value="1"/>
</dbReference>
<proteinExistence type="predicted"/>
<feature type="compositionally biased region" description="Pro residues" evidence="1">
    <location>
        <begin position="1"/>
        <end position="10"/>
    </location>
</feature>
<accession>A0A9P4S4A2</accession>
<gene>
    <name evidence="3" type="ORF">M501DRAFT_989281</name>
</gene>
<feature type="transmembrane region" description="Helical" evidence="2">
    <location>
        <begin position="265"/>
        <end position="285"/>
    </location>
</feature>